<dbReference type="InterPro" id="IPR004165">
    <property type="entry name" value="CoA_trans_fam_I"/>
</dbReference>
<dbReference type="AlphaFoldDB" id="X1M2V4"/>
<reference evidence="1" key="1">
    <citation type="journal article" date="2014" name="Front. Microbiol.">
        <title>High frequency of phylogenetically diverse reductive dehalogenase-homologous genes in deep subseafloor sedimentary metagenomes.</title>
        <authorList>
            <person name="Kawai M."/>
            <person name="Futagami T."/>
            <person name="Toyoda A."/>
            <person name="Takaki Y."/>
            <person name="Nishi S."/>
            <person name="Hori S."/>
            <person name="Arai W."/>
            <person name="Tsubouchi T."/>
            <person name="Morono Y."/>
            <person name="Uchiyama I."/>
            <person name="Ito T."/>
            <person name="Fujiyama A."/>
            <person name="Inagaki F."/>
            <person name="Takami H."/>
        </authorList>
    </citation>
    <scope>NUCLEOTIDE SEQUENCE</scope>
    <source>
        <strain evidence="1">Expedition CK06-06</strain>
    </source>
</reference>
<organism evidence="1">
    <name type="scientific">marine sediment metagenome</name>
    <dbReference type="NCBI Taxonomy" id="412755"/>
    <lineage>
        <taxon>unclassified sequences</taxon>
        <taxon>metagenomes</taxon>
        <taxon>ecological metagenomes</taxon>
    </lineage>
</organism>
<dbReference type="EMBL" id="BARV01021615">
    <property type="protein sequence ID" value="GAI25688.1"/>
    <property type="molecule type" value="Genomic_DNA"/>
</dbReference>
<dbReference type="InterPro" id="IPR037171">
    <property type="entry name" value="NagB/RpiA_transferase-like"/>
</dbReference>
<dbReference type="SUPFAM" id="SSF100950">
    <property type="entry name" value="NagB/RpiA/CoA transferase-like"/>
    <property type="match status" value="1"/>
</dbReference>
<evidence type="ECO:0008006" key="2">
    <source>
        <dbReference type="Google" id="ProtNLM"/>
    </source>
</evidence>
<accession>X1M2V4</accession>
<dbReference type="GO" id="GO:0008410">
    <property type="term" value="F:CoA-transferase activity"/>
    <property type="evidence" value="ECO:0007669"/>
    <property type="project" value="InterPro"/>
</dbReference>
<comment type="caution">
    <text evidence="1">The sequence shown here is derived from an EMBL/GenBank/DDBJ whole genome shotgun (WGS) entry which is preliminary data.</text>
</comment>
<dbReference type="Pfam" id="PF01144">
    <property type="entry name" value="CoA_trans"/>
    <property type="match status" value="1"/>
</dbReference>
<sequence length="244" mass="28041">ADEAFGTIGPRFRKAIENNKIEWEDYSNFGMVLRFTAGAMGLPFLPTKTMFGSDMLVHEGINKNVRLKDSRIATKKFHVMECPFTGEQILLLPAINIDFCILHVQKVGKDGTVRIYGQTFADIQQALSAKKIIITCEEIVEPKELRANPEQNQIPFFRVNYIIQVPYGAHPYSCFKYYDYDPEQIYLYHEKAGTDDGMKEYLDEFVNGVKDFQEYLGKIGGEEKLQKLRVTDTKLGYVGKLKRR</sequence>
<evidence type="ECO:0000313" key="1">
    <source>
        <dbReference type="EMBL" id="GAI25688.1"/>
    </source>
</evidence>
<name>X1M2V4_9ZZZZ</name>
<dbReference type="Gene3D" id="3.30.30.40">
    <property type="match status" value="1"/>
</dbReference>
<feature type="non-terminal residue" evidence="1">
    <location>
        <position position="1"/>
    </location>
</feature>
<dbReference type="Gene3D" id="3.40.1080.10">
    <property type="entry name" value="Glutaconate Coenzyme A-transferase"/>
    <property type="match status" value="1"/>
</dbReference>
<proteinExistence type="predicted"/>
<gene>
    <name evidence="1" type="ORF">S06H3_35783</name>
</gene>
<protein>
    <recommendedName>
        <fullName evidence="2">CoA transferase subunit A</fullName>
    </recommendedName>
</protein>